<evidence type="ECO:0000256" key="2">
    <source>
        <dbReference type="SAM" id="SignalP"/>
    </source>
</evidence>
<feature type="chain" id="PRO_5046180803" description="DUF3500 domain-containing protein" evidence="2">
    <location>
        <begin position="32"/>
        <end position="408"/>
    </location>
</feature>
<gene>
    <name evidence="3" type="ORF">Aco03nite_098710</name>
</gene>
<keyword evidence="2" id="KW-0732">Signal</keyword>
<dbReference type="PANTHER" id="PTHR37489">
    <property type="entry name" value="DUF3500 DOMAIN-CONTAINING PROTEIN"/>
    <property type="match status" value="1"/>
</dbReference>
<sequence length="408" mass="42149">MKEESKPASRRWRGLAIATAAAALLSAGVVAANAATVDRNTGGNGTRAAAIKNPTGGAKGVPGLANAANAFLSTLTDEQKAKALLEFTEENATAWSNLPCADTCRPGVGLGDLDEDQLTLAKAVLKAATGTGTGTGFDQIQKIVAADEVLAGDAGSGAPGGGAPSADPSASVPADAPSGGPPGGGGDMPGLTYGSDYYYLAFLGTPSATGTWELNFGGHHLAVHLTYEKGKVTSASPFFLGVEPISYTTEDGTVVEAMAAQKKAVTALANGLTTAQKTSATLDQSFTDVLVGPQKDGQFPETKSGLAVKSLNAKQKKLVLDVVRQWVGNADDATTAQLMKTYETELNQTFVGLSGGTGYDTQGDYLRIDGPGVWIEFVCQNGVVYNTEIHYHTVYRDHVRDYGAEFAF</sequence>
<comment type="caution">
    <text evidence="3">The sequence shown here is derived from an EMBL/GenBank/DDBJ whole genome shotgun (WGS) entry which is preliminary data.</text>
</comment>
<dbReference type="EMBL" id="BOMG01000127">
    <property type="protein sequence ID" value="GID61467.1"/>
    <property type="molecule type" value="Genomic_DNA"/>
</dbReference>
<organism evidence="3 4">
    <name type="scientific">Actinoplanes couchii</name>
    <dbReference type="NCBI Taxonomy" id="403638"/>
    <lineage>
        <taxon>Bacteria</taxon>
        <taxon>Bacillati</taxon>
        <taxon>Actinomycetota</taxon>
        <taxon>Actinomycetes</taxon>
        <taxon>Micromonosporales</taxon>
        <taxon>Micromonosporaceae</taxon>
        <taxon>Actinoplanes</taxon>
    </lineage>
</organism>
<evidence type="ECO:0000313" key="3">
    <source>
        <dbReference type="EMBL" id="GID61467.1"/>
    </source>
</evidence>
<feature type="compositionally biased region" description="Low complexity" evidence="1">
    <location>
        <begin position="164"/>
        <end position="178"/>
    </location>
</feature>
<protein>
    <recommendedName>
        <fullName evidence="5">DUF3500 domain-containing protein</fullName>
    </recommendedName>
</protein>
<proteinExistence type="predicted"/>
<accession>A0ABQ3XSH4</accession>
<dbReference type="PANTHER" id="PTHR37489:SF1">
    <property type="entry name" value="DUF3500 DOMAIN-CONTAINING PROTEIN"/>
    <property type="match status" value="1"/>
</dbReference>
<name>A0ABQ3XSH4_9ACTN</name>
<dbReference type="Pfam" id="PF12006">
    <property type="entry name" value="DUF3500"/>
    <property type="match status" value="1"/>
</dbReference>
<dbReference type="Proteomes" id="UP000612282">
    <property type="component" value="Unassembled WGS sequence"/>
</dbReference>
<evidence type="ECO:0008006" key="5">
    <source>
        <dbReference type="Google" id="ProtNLM"/>
    </source>
</evidence>
<feature type="compositionally biased region" description="Gly residues" evidence="1">
    <location>
        <begin position="154"/>
        <end position="163"/>
    </location>
</feature>
<keyword evidence="4" id="KW-1185">Reference proteome</keyword>
<dbReference type="InterPro" id="IPR021889">
    <property type="entry name" value="DUF3500"/>
</dbReference>
<evidence type="ECO:0000313" key="4">
    <source>
        <dbReference type="Proteomes" id="UP000612282"/>
    </source>
</evidence>
<feature type="signal peptide" evidence="2">
    <location>
        <begin position="1"/>
        <end position="31"/>
    </location>
</feature>
<dbReference type="RefSeq" id="WP_203809468.1">
    <property type="nucleotide sequence ID" value="NZ_BAAAQE010000036.1"/>
</dbReference>
<feature type="region of interest" description="Disordered" evidence="1">
    <location>
        <begin position="154"/>
        <end position="187"/>
    </location>
</feature>
<evidence type="ECO:0000256" key="1">
    <source>
        <dbReference type="SAM" id="MobiDB-lite"/>
    </source>
</evidence>
<reference evidence="3 4" key="1">
    <citation type="submission" date="2021-01" db="EMBL/GenBank/DDBJ databases">
        <title>Whole genome shotgun sequence of Actinoplanes couchii NBRC 106145.</title>
        <authorList>
            <person name="Komaki H."/>
            <person name="Tamura T."/>
        </authorList>
    </citation>
    <scope>NUCLEOTIDE SEQUENCE [LARGE SCALE GENOMIC DNA]</scope>
    <source>
        <strain evidence="3 4">NBRC 106145</strain>
    </source>
</reference>